<sequence length="42" mass="4818">MHRASPHSSKILTYVLIVIILIQNTTYMISVSMTRHSFEQAV</sequence>
<keyword evidence="1" id="KW-1133">Transmembrane helix</keyword>
<reference evidence="2" key="2">
    <citation type="journal article" date="2015" name="Data Brief">
        <title>Shoot transcriptome of the giant reed, Arundo donax.</title>
        <authorList>
            <person name="Barrero R.A."/>
            <person name="Guerrero F.D."/>
            <person name="Moolhuijzen P."/>
            <person name="Goolsby J.A."/>
            <person name="Tidwell J."/>
            <person name="Bellgard S.E."/>
            <person name="Bellgard M.I."/>
        </authorList>
    </citation>
    <scope>NUCLEOTIDE SEQUENCE</scope>
    <source>
        <tissue evidence="2">Shoot tissue taken approximately 20 cm above the soil surface</tissue>
    </source>
</reference>
<organism evidence="2">
    <name type="scientific">Arundo donax</name>
    <name type="common">Giant reed</name>
    <name type="synonym">Donax arundinaceus</name>
    <dbReference type="NCBI Taxonomy" id="35708"/>
    <lineage>
        <taxon>Eukaryota</taxon>
        <taxon>Viridiplantae</taxon>
        <taxon>Streptophyta</taxon>
        <taxon>Embryophyta</taxon>
        <taxon>Tracheophyta</taxon>
        <taxon>Spermatophyta</taxon>
        <taxon>Magnoliopsida</taxon>
        <taxon>Liliopsida</taxon>
        <taxon>Poales</taxon>
        <taxon>Poaceae</taxon>
        <taxon>PACMAD clade</taxon>
        <taxon>Arundinoideae</taxon>
        <taxon>Arundineae</taxon>
        <taxon>Arundo</taxon>
    </lineage>
</organism>
<keyword evidence="1" id="KW-0472">Membrane</keyword>
<feature type="transmembrane region" description="Helical" evidence="1">
    <location>
        <begin position="12"/>
        <end position="30"/>
    </location>
</feature>
<keyword evidence="1" id="KW-0812">Transmembrane</keyword>
<reference evidence="2" key="1">
    <citation type="submission" date="2014-09" db="EMBL/GenBank/DDBJ databases">
        <authorList>
            <person name="Magalhaes I.L.F."/>
            <person name="Oliveira U."/>
            <person name="Santos F.R."/>
            <person name="Vidigal T.H.D.A."/>
            <person name="Brescovit A.D."/>
            <person name="Santos A.J."/>
        </authorList>
    </citation>
    <scope>NUCLEOTIDE SEQUENCE</scope>
    <source>
        <tissue evidence="2">Shoot tissue taken approximately 20 cm above the soil surface</tissue>
    </source>
</reference>
<accession>A0A0A9GS04</accession>
<dbReference type="EMBL" id="GBRH01170684">
    <property type="protein sequence ID" value="JAE27212.1"/>
    <property type="molecule type" value="Transcribed_RNA"/>
</dbReference>
<name>A0A0A9GS04_ARUDO</name>
<evidence type="ECO:0000313" key="2">
    <source>
        <dbReference type="EMBL" id="JAE27212.1"/>
    </source>
</evidence>
<evidence type="ECO:0000256" key="1">
    <source>
        <dbReference type="SAM" id="Phobius"/>
    </source>
</evidence>
<protein>
    <submittedName>
        <fullName evidence="2">Uncharacterized protein</fullName>
    </submittedName>
</protein>
<dbReference type="AlphaFoldDB" id="A0A0A9GS04"/>
<proteinExistence type="predicted"/>